<evidence type="ECO:0000313" key="2">
    <source>
        <dbReference type="EMBL" id="KAK5832878.1"/>
    </source>
</evidence>
<sequence>MGVDPSDLLNQGLYEEPKSDLIISTLTERKEREEAREWSAKRDEIAQTMWTDYMARNIRMGKGNKEGTSKQFRWTKLMEHFFLEILAEEAQKGNKPSNTFKTVSINQVDEAISEKFQVQCDAKHVESHLRTIKNSGRLYAQFGVKMVLDWMIT</sequence>
<dbReference type="Pfam" id="PF12776">
    <property type="entry name" value="Myb_DNA-bind_3"/>
    <property type="match status" value="1"/>
</dbReference>
<protein>
    <recommendedName>
        <fullName evidence="1">Myb/SANT-like domain-containing protein</fullName>
    </recommendedName>
</protein>
<comment type="caution">
    <text evidence="2">The sequence shown here is derived from an EMBL/GenBank/DDBJ whole genome shotgun (WGS) entry which is preliminary data.</text>
</comment>
<reference evidence="2 3" key="1">
    <citation type="submission" date="2023-03" db="EMBL/GenBank/DDBJ databases">
        <title>WGS of Gossypium arboreum.</title>
        <authorList>
            <person name="Yu D."/>
        </authorList>
    </citation>
    <scope>NUCLEOTIDE SEQUENCE [LARGE SCALE GENOMIC DNA]</scope>
    <source>
        <tissue evidence="2">Leaf</tissue>
    </source>
</reference>
<proteinExistence type="predicted"/>
<dbReference type="PANTHER" id="PTHR46929">
    <property type="entry name" value="EXPRESSED PROTEIN"/>
    <property type="match status" value="1"/>
</dbReference>
<keyword evidence="3" id="KW-1185">Reference proteome</keyword>
<evidence type="ECO:0000259" key="1">
    <source>
        <dbReference type="Pfam" id="PF12776"/>
    </source>
</evidence>
<dbReference type="PANTHER" id="PTHR46929:SF23">
    <property type="entry name" value="L10-INTERACTING MYB DOMAIN-CONTAINING PROTEIN-LIKE"/>
    <property type="match status" value="1"/>
</dbReference>
<organism evidence="2 3">
    <name type="scientific">Gossypium arboreum</name>
    <name type="common">Tree cotton</name>
    <name type="synonym">Gossypium nanking</name>
    <dbReference type="NCBI Taxonomy" id="29729"/>
    <lineage>
        <taxon>Eukaryota</taxon>
        <taxon>Viridiplantae</taxon>
        <taxon>Streptophyta</taxon>
        <taxon>Embryophyta</taxon>
        <taxon>Tracheophyta</taxon>
        <taxon>Spermatophyta</taxon>
        <taxon>Magnoliopsida</taxon>
        <taxon>eudicotyledons</taxon>
        <taxon>Gunneridae</taxon>
        <taxon>Pentapetalae</taxon>
        <taxon>rosids</taxon>
        <taxon>malvids</taxon>
        <taxon>Malvales</taxon>
        <taxon>Malvaceae</taxon>
        <taxon>Malvoideae</taxon>
        <taxon>Gossypium</taxon>
    </lineage>
</organism>
<dbReference type="EMBL" id="JARKNE010000005">
    <property type="protein sequence ID" value="KAK5832878.1"/>
    <property type="molecule type" value="Genomic_DNA"/>
</dbReference>
<dbReference type="Proteomes" id="UP001358586">
    <property type="component" value="Chromosome 5"/>
</dbReference>
<name>A0ABR0Q1K8_GOSAR</name>
<accession>A0ABR0Q1K8</accession>
<evidence type="ECO:0000313" key="3">
    <source>
        <dbReference type="Proteomes" id="UP001358586"/>
    </source>
</evidence>
<gene>
    <name evidence="2" type="ORF">PVK06_016685</name>
</gene>
<feature type="domain" description="Myb/SANT-like" evidence="1">
    <location>
        <begin position="73"/>
        <end position="143"/>
    </location>
</feature>
<dbReference type="InterPro" id="IPR024752">
    <property type="entry name" value="Myb/SANT-like_dom"/>
</dbReference>